<evidence type="ECO:0000256" key="2">
    <source>
        <dbReference type="ARBA" id="ARBA00022741"/>
    </source>
</evidence>
<dbReference type="GO" id="GO:0005524">
    <property type="term" value="F:ATP binding"/>
    <property type="evidence" value="ECO:0007669"/>
    <property type="project" value="UniProtKB-KW"/>
</dbReference>
<evidence type="ECO:0000256" key="1">
    <source>
        <dbReference type="ARBA" id="ARBA00007381"/>
    </source>
</evidence>
<dbReference type="PROSITE" id="PS01036">
    <property type="entry name" value="HSP70_3"/>
    <property type="match status" value="1"/>
</dbReference>
<dbReference type="Gene3D" id="3.30.420.40">
    <property type="match status" value="2"/>
</dbReference>
<protein>
    <submittedName>
        <fullName evidence="4">Uncharacterized protein</fullName>
    </submittedName>
</protein>
<keyword evidence="3" id="KW-0067">ATP-binding</keyword>
<gene>
    <name evidence="4" type="ORF">CRE_24849</name>
</gene>
<proteinExistence type="inferred from homology"/>
<dbReference type="InParanoid" id="E3NKX5"/>
<dbReference type="PANTHER" id="PTHR19375">
    <property type="entry name" value="HEAT SHOCK PROTEIN 70KDA"/>
    <property type="match status" value="1"/>
</dbReference>
<dbReference type="GO" id="GO:0006950">
    <property type="term" value="P:response to stress"/>
    <property type="evidence" value="ECO:0007669"/>
    <property type="project" value="UniProtKB-ARBA"/>
</dbReference>
<dbReference type="GO" id="GO:0140662">
    <property type="term" value="F:ATP-dependent protein folding chaperone"/>
    <property type="evidence" value="ECO:0007669"/>
    <property type="project" value="InterPro"/>
</dbReference>
<dbReference type="Pfam" id="PF00012">
    <property type="entry name" value="HSP70"/>
    <property type="match status" value="1"/>
</dbReference>
<dbReference type="OrthoDB" id="5869159at2759"/>
<sequence length="72" mass="7730">MQNSTKSRIDEVVLVGGSTRVPIIQKMLRDFFNGKELNCSINPDEAVAFGAAVQAAVLSGVKDHSIKDVLLS</sequence>
<evidence type="ECO:0000313" key="5">
    <source>
        <dbReference type="Proteomes" id="UP000008281"/>
    </source>
</evidence>
<dbReference type="InterPro" id="IPR018181">
    <property type="entry name" value="Heat_shock_70_CS"/>
</dbReference>
<accession>E3NKX5</accession>
<keyword evidence="5" id="KW-1185">Reference proteome</keyword>
<dbReference type="eggNOG" id="KOG0101">
    <property type="taxonomic scope" value="Eukaryota"/>
</dbReference>
<dbReference type="PRINTS" id="PR00301">
    <property type="entry name" value="HEATSHOCK70"/>
</dbReference>
<name>E3NKX5_CAERE</name>
<evidence type="ECO:0000313" key="4">
    <source>
        <dbReference type="EMBL" id="EFP03747.1"/>
    </source>
</evidence>
<dbReference type="SUPFAM" id="SSF53067">
    <property type="entry name" value="Actin-like ATPase domain"/>
    <property type="match status" value="1"/>
</dbReference>
<dbReference type="InterPro" id="IPR013126">
    <property type="entry name" value="Hsp_70_fam"/>
</dbReference>
<dbReference type="EMBL" id="DS268842">
    <property type="protein sequence ID" value="EFP03747.1"/>
    <property type="molecule type" value="Genomic_DNA"/>
</dbReference>
<dbReference type="FunFam" id="3.30.420.40:FF:000028">
    <property type="entry name" value="heat shock 70 kDa protein-like"/>
    <property type="match status" value="1"/>
</dbReference>
<dbReference type="InterPro" id="IPR043129">
    <property type="entry name" value="ATPase_NBD"/>
</dbReference>
<organism evidence="5">
    <name type="scientific">Caenorhabditis remanei</name>
    <name type="common">Caenorhabditis vulgaris</name>
    <dbReference type="NCBI Taxonomy" id="31234"/>
    <lineage>
        <taxon>Eukaryota</taxon>
        <taxon>Metazoa</taxon>
        <taxon>Ecdysozoa</taxon>
        <taxon>Nematoda</taxon>
        <taxon>Chromadorea</taxon>
        <taxon>Rhabditida</taxon>
        <taxon>Rhabditina</taxon>
        <taxon>Rhabditomorpha</taxon>
        <taxon>Rhabditoidea</taxon>
        <taxon>Rhabditidae</taxon>
        <taxon>Peloderinae</taxon>
        <taxon>Caenorhabditis</taxon>
    </lineage>
</organism>
<dbReference type="STRING" id="31234.E3NKX5"/>
<dbReference type="HOGENOM" id="CLU_202067_0_0_1"/>
<evidence type="ECO:0000256" key="3">
    <source>
        <dbReference type="ARBA" id="ARBA00022840"/>
    </source>
</evidence>
<comment type="similarity">
    <text evidence="1">Belongs to the heat shock protein 70 family.</text>
</comment>
<dbReference type="AlphaFoldDB" id="E3NKX5"/>
<reference evidence="4" key="1">
    <citation type="submission" date="2007-07" db="EMBL/GenBank/DDBJ databases">
        <title>PCAP assembly of the Caenorhabditis remanei genome.</title>
        <authorList>
            <consortium name="The Caenorhabditis remanei Sequencing Consortium"/>
            <person name="Wilson R.K."/>
        </authorList>
    </citation>
    <scope>NUCLEOTIDE SEQUENCE [LARGE SCALE GENOMIC DNA]</scope>
    <source>
        <strain evidence="4">PB4641</strain>
    </source>
</reference>
<dbReference type="Proteomes" id="UP000008281">
    <property type="component" value="Unassembled WGS sequence"/>
</dbReference>
<keyword evidence="2" id="KW-0547">Nucleotide-binding</keyword>